<evidence type="ECO:0000313" key="10">
    <source>
        <dbReference type="Proteomes" id="UP000635142"/>
    </source>
</evidence>
<evidence type="ECO:0000256" key="1">
    <source>
        <dbReference type="ARBA" id="ARBA00004141"/>
    </source>
</evidence>
<feature type="transmembrane region" description="Helical" evidence="7">
    <location>
        <begin position="453"/>
        <end position="477"/>
    </location>
</feature>
<feature type="transmembrane region" description="Helical" evidence="7">
    <location>
        <begin position="181"/>
        <end position="205"/>
    </location>
</feature>
<feature type="transmembrane region" description="Helical" evidence="7">
    <location>
        <begin position="534"/>
        <end position="552"/>
    </location>
</feature>
<name>A0A927D3I7_9RHOB</name>
<dbReference type="AlphaFoldDB" id="A0A927D3I7"/>
<dbReference type="PANTHER" id="PTHR43652:SF2">
    <property type="entry name" value="BASIC AMINO ACID ANTIPORTER YFCC-RELATED"/>
    <property type="match status" value="1"/>
</dbReference>
<dbReference type="SUPFAM" id="SSF116726">
    <property type="entry name" value="TrkA C-terminal domain-like"/>
    <property type="match status" value="2"/>
</dbReference>
<keyword evidence="4" id="KW-0677">Repeat</keyword>
<dbReference type="InterPro" id="IPR004680">
    <property type="entry name" value="Cit_transptr-like_dom"/>
</dbReference>
<dbReference type="GO" id="GO:0006813">
    <property type="term" value="P:potassium ion transport"/>
    <property type="evidence" value="ECO:0007669"/>
    <property type="project" value="InterPro"/>
</dbReference>
<feature type="transmembrane region" description="Helical" evidence="7">
    <location>
        <begin position="484"/>
        <end position="504"/>
    </location>
</feature>
<gene>
    <name evidence="9" type="ORF">H9Q16_01940</name>
</gene>
<dbReference type="EMBL" id="JACTAG010000001">
    <property type="protein sequence ID" value="MBD3662672.1"/>
    <property type="molecule type" value="Genomic_DNA"/>
</dbReference>
<feature type="transmembrane region" description="Helical" evidence="7">
    <location>
        <begin position="99"/>
        <end position="116"/>
    </location>
</feature>
<evidence type="ECO:0000313" key="9">
    <source>
        <dbReference type="EMBL" id="MBD3662672.1"/>
    </source>
</evidence>
<dbReference type="Pfam" id="PF03600">
    <property type="entry name" value="CitMHS"/>
    <property type="match status" value="1"/>
</dbReference>
<dbReference type="RefSeq" id="WP_191073688.1">
    <property type="nucleotide sequence ID" value="NZ_JACTAG010000001.1"/>
</dbReference>
<evidence type="ECO:0000256" key="4">
    <source>
        <dbReference type="ARBA" id="ARBA00022737"/>
    </source>
</evidence>
<dbReference type="GO" id="GO:0005886">
    <property type="term" value="C:plasma membrane"/>
    <property type="evidence" value="ECO:0007669"/>
    <property type="project" value="TreeGrafter"/>
</dbReference>
<dbReference type="PROSITE" id="PS01271">
    <property type="entry name" value="NA_SULFATE"/>
    <property type="match status" value="1"/>
</dbReference>
<comment type="caution">
    <text evidence="9">The sequence shown here is derived from an EMBL/GenBank/DDBJ whole genome shotgun (WGS) entry which is preliminary data.</text>
</comment>
<sequence>MLDYLDLTDTTRALVTLGVVAVMFALFVRESYPTEVVALMGAALMLVLGVLPYADAQAVLSNSAPWTIAAMFIVMGALVRTGALDVLTRLAERYARTNPRLAVVGVILSVMGASAIMNNTPVVVVMIPVVVQLSKTLGTKASKLLIPLSYAAIMGGSLTLLGTSTNLLVDGVARTQGLAPFGIFEILPVGLVVCAWGLTYMALFAPKLLPERDSMAGMLGGTGSKKKFFTETAIPEGSNLIGERASEVPLFTRDGVRLVDVVRGDRSLRRALKEVELKQGDRVILRTDMAELLGLQSSKDLRPVDQLSSVETTTVEVLITPACRMVGRTLGELRLRRRYGVYALAAHRRNQNISGQLDELTVKVGDTLLLEGAAEDIQRLAAEMDLGNVSHPSDRAYRRSHAPIAIIALLGIVTLAAFNVAPILMLAVIAVALVLVTGCIDAEEAFSFVDGRLLALIFSMLAVGAALQDSGAVALIVDSISPTLGTMPPTVVIFCVFLLTTIFTEIVSNNAVAVIMTPIAISLAAALGMDARPLVVAVMIAASCAFATPIGYQTNTLVYGPGGYKFTDFMKIGIPLNLSMSLLASATIPFFF</sequence>
<keyword evidence="2" id="KW-0813">Transport</keyword>
<keyword evidence="10" id="KW-1185">Reference proteome</keyword>
<dbReference type="PANTHER" id="PTHR43652">
    <property type="entry name" value="BASIC AMINO ACID ANTIPORTER YFCC-RELATED"/>
    <property type="match status" value="1"/>
</dbReference>
<reference evidence="9" key="1">
    <citation type="submission" date="2020-08" db="EMBL/GenBank/DDBJ databases">
        <title>Sulfitobacter aestuariivivens sp. nov., isolated from a tidal flat.</title>
        <authorList>
            <person name="Park S."/>
            <person name="Yoon J.-H."/>
        </authorList>
    </citation>
    <scope>NUCLEOTIDE SEQUENCE</scope>
    <source>
        <strain evidence="9">TSTF-M16</strain>
    </source>
</reference>
<feature type="transmembrane region" description="Helical" evidence="7">
    <location>
        <begin position="36"/>
        <end position="54"/>
    </location>
</feature>
<feature type="transmembrane region" description="Helical" evidence="7">
    <location>
        <begin position="12"/>
        <end position="29"/>
    </location>
</feature>
<evidence type="ECO:0000259" key="8">
    <source>
        <dbReference type="PROSITE" id="PS51202"/>
    </source>
</evidence>
<dbReference type="Proteomes" id="UP000635142">
    <property type="component" value="Unassembled WGS sequence"/>
</dbReference>
<feature type="transmembrane region" description="Helical" evidence="7">
    <location>
        <begin position="404"/>
        <end position="433"/>
    </location>
</feature>
<dbReference type="GO" id="GO:0008324">
    <property type="term" value="F:monoatomic cation transmembrane transporter activity"/>
    <property type="evidence" value="ECO:0007669"/>
    <property type="project" value="InterPro"/>
</dbReference>
<comment type="subcellular location">
    <subcellularLocation>
        <location evidence="1">Membrane</location>
        <topology evidence="1">Multi-pass membrane protein</topology>
    </subcellularLocation>
</comment>
<feature type="domain" description="RCK C-terminal" evidence="8">
    <location>
        <begin position="216"/>
        <end position="301"/>
    </location>
</feature>
<evidence type="ECO:0000256" key="6">
    <source>
        <dbReference type="ARBA" id="ARBA00023136"/>
    </source>
</evidence>
<evidence type="ECO:0000256" key="3">
    <source>
        <dbReference type="ARBA" id="ARBA00022692"/>
    </source>
</evidence>
<feature type="transmembrane region" description="Helical" evidence="7">
    <location>
        <begin position="150"/>
        <end position="169"/>
    </location>
</feature>
<evidence type="ECO:0000256" key="7">
    <source>
        <dbReference type="SAM" id="Phobius"/>
    </source>
</evidence>
<accession>A0A927D3I7</accession>
<dbReference type="InterPro" id="IPR051679">
    <property type="entry name" value="DASS-Related_Transporters"/>
</dbReference>
<keyword evidence="3 7" id="KW-0812">Transmembrane</keyword>
<keyword evidence="5 7" id="KW-1133">Transmembrane helix</keyword>
<dbReference type="PROSITE" id="PS51202">
    <property type="entry name" value="RCK_C"/>
    <property type="match status" value="2"/>
</dbReference>
<feature type="transmembrane region" description="Helical" evidence="7">
    <location>
        <begin position="572"/>
        <end position="591"/>
    </location>
</feature>
<keyword evidence="6 7" id="KW-0472">Membrane</keyword>
<evidence type="ECO:0000256" key="5">
    <source>
        <dbReference type="ARBA" id="ARBA00022989"/>
    </source>
</evidence>
<dbReference type="InterPro" id="IPR031312">
    <property type="entry name" value="Na/sul_symport_CS"/>
</dbReference>
<proteinExistence type="predicted"/>
<dbReference type="InterPro" id="IPR006037">
    <property type="entry name" value="RCK_C"/>
</dbReference>
<dbReference type="Pfam" id="PF02080">
    <property type="entry name" value="TrkA_C"/>
    <property type="match status" value="2"/>
</dbReference>
<organism evidence="9 10">
    <name type="scientific">Sulfitobacter aestuariivivens</name>
    <dbReference type="NCBI Taxonomy" id="2766981"/>
    <lineage>
        <taxon>Bacteria</taxon>
        <taxon>Pseudomonadati</taxon>
        <taxon>Pseudomonadota</taxon>
        <taxon>Alphaproteobacteria</taxon>
        <taxon>Rhodobacterales</taxon>
        <taxon>Roseobacteraceae</taxon>
        <taxon>Sulfitobacter</taxon>
    </lineage>
</organism>
<feature type="transmembrane region" description="Helical" evidence="7">
    <location>
        <begin position="66"/>
        <end position="87"/>
    </location>
</feature>
<protein>
    <submittedName>
        <fullName evidence="9">SLC13 family permease</fullName>
    </submittedName>
</protein>
<dbReference type="InterPro" id="IPR036721">
    <property type="entry name" value="RCK_C_sf"/>
</dbReference>
<evidence type="ECO:0000256" key="2">
    <source>
        <dbReference type="ARBA" id="ARBA00022448"/>
    </source>
</evidence>
<feature type="domain" description="RCK C-terminal" evidence="8">
    <location>
        <begin position="302"/>
        <end position="386"/>
    </location>
</feature>
<dbReference type="Gene3D" id="3.30.70.1450">
    <property type="entry name" value="Regulator of K+ conductance, C-terminal domain"/>
    <property type="match status" value="2"/>
</dbReference>